<comment type="caution">
    <text evidence="3">The sequence shown here is derived from an EMBL/GenBank/DDBJ whole genome shotgun (WGS) entry which is preliminary data.</text>
</comment>
<dbReference type="Proteomes" id="UP001454036">
    <property type="component" value="Unassembled WGS sequence"/>
</dbReference>
<organism evidence="3 4">
    <name type="scientific">Lithospermum erythrorhizon</name>
    <name type="common">Purple gromwell</name>
    <name type="synonym">Lithospermum officinale var. erythrorhizon</name>
    <dbReference type="NCBI Taxonomy" id="34254"/>
    <lineage>
        <taxon>Eukaryota</taxon>
        <taxon>Viridiplantae</taxon>
        <taxon>Streptophyta</taxon>
        <taxon>Embryophyta</taxon>
        <taxon>Tracheophyta</taxon>
        <taxon>Spermatophyta</taxon>
        <taxon>Magnoliopsida</taxon>
        <taxon>eudicotyledons</taxon>
        <taxon>Gunneridae</taxon>
        <taxon>Pentapetalae</taxon>
        <taxon>asterids</taxon>
        <taxon>lamiids</taxon>
        <taxon>Boraginales</taxon>
        <taxon>Boraginaceae</taxon>
        <taxon>Boraginoideae</taxon>
        <taxon>Lithospermeae</taxon>
        <taxon>Lithospermum</taxon>
    </lineage>
</organism>
<dbReference type="Pfam" id="PF00612">
    <property type="entry name" value="IQ"/>
    <property type="match status" value="1"/>
</dbReference>
<dbReference type="PROSITE" id="PS50096">
    <property type="entry name" value="IQ"/>
    <property type="match status" value="1"/>
</dbReference>
<dbReference type="PANTHER" id="PTHR33322:SF3">
    <property type="entry name" value="BAG FAMILY MOLECULAR CHAPERONE REGULATOR 7"/>
    <property type="match status" value="1"/>
</dbReference>
<accession>A0AAV3RAZ8</accession>
<evidence type="ECO:0000313" key="3">
    <source>
        <dbReference type="EMBL" id="GAA0173138.1"/>
    </source>
</evidence>
<keyword evidence="4" id="KW-1185">Reference proteome</keyword>
<evidence type="ECO:0000256" key="1">
    <source>
        <dbReference type="ARBA" id="ARBA00022860"/>
    </source>
</evidence>
<gene>
    <name evidence="3" type="ORF">LIER_26815</name>
</gene>
<reference evidence="3 4" key="1">
    <citation type="submission" date="2024-01" db="EMBL/GenBank/DDBJ databases">
        <title>The complete chloroplast genome sequence of Lithospermum erythrorhizon: insights into the phylogenetic relationship among Boraginaceae species and the maternal lineages of purple gromwells.</title>
        <authorList>
            <person name="Okada T."/>
            <person name="Watanabe K."/>
        </authorList>
    </citation>
    <scope>NUCLEOTIDE SEQUENCE [LARGE SCALE GENOMIC DNA]</scope>
</reference>
<sequence>MSRFRRYEIIEESPSCFIHEPSLITPKTNFLKPFCPLSSSSSFLIENEGYIDDFGLNLLFPIPYRYHYPIDELSPLHGDFDAMHDVIQFDNNPYRRRVKYHHHHRPVGLGSELYLQRLCDRVSALELGIGRLGIVRKSKIGARKYSWTTEMKSPVRSGLDRKYKFTAEIKGGRGEISPFKRTYKFESSSRNPWDLLDYSWDKNVSWKRDRRSGTTRLLDITDPSSHHGALVLRQAFARRVDRIRGKRTQLTLHDSAVLIQRTFRAYLIRRSEVLRALRELAIAKNKLKEIRAWFNNFSYRRRVAHDPEERQRFAERIIVLLLTVDALQGVDLMVRIAKRSINYELEAMLEAVDPESSGKFLSRRRRTFDMPDGAIQKELAAGVAQIVQMIDEEC</sequence>
<dbReference type="PANTHER" id="PTHR33322">
    <property type="entry name" value="BAG DOMAIN CONTAINING PROTEIN, EXPRESSED"/>
    <property type="match status" value="1"/>
</dbReference>
<protein>
    <submittedName>
        <fullName evidence="3">Uncharacterized protein</fullName>
    </submittedName>
</protein>
<dbReference type="EMBL" id="BAABME010008462">
    <property type="protein sequence ID" value="GAA0173138.1"/>
    <property type="molecule type" value="Genomic_DNA"/>
</dbReference>
<dbReference type="GO" id="GO:0005516">
    <property type="term" value="F:calmodulin binding"/>
    <property type="evidence" value="ECO:0007669"/>
    <property type="project" value="UniProtKB-KW"/>
</dbReference>
<dbReference type="InterPro" id="IPR000048">
    <property type="entry name" value="IQ_motif_EF-hand-BS"/>
</dbReference>
<dbReference type="GO" id="GO:0009506">
    <property type="term" value="C:plasmodesma"/>
    <property type="evidence" value="ECO:0007669"/>
    <property type="project" value="TreeGrafter"/>
</dbReference>
<name>A0AAV3RAZ8_LITER</name>
<dbReference type="GO" id="GO:0006457">
    <property type="term" value="P:protein folding"/>
    <property type="evidence" value="ECO:0007669"/>
    <property type="project" value="TreeGrafter"/>
</dbReference>
<evidence type="ECO:0000313" key="4">
    <source>
        <dbReference type="Proteomes" id="UP001454036"/>
    </source>
</evidence>
<evidence type="ECO:0000256" key="2">
    <source>
        <dbReference type="ARBA" id="ARBA00023186"/>
    </source>
</evidence>
<keyword evidence="1" id="KW-0112">Calmodulin-binding</keyword>
<keyword evidence="2" id="KW-0143">Chaperone</keyword>
<dbReference type="InterPro" id="IPR040400">
    <property type="entry name" value="BAG5/6/7/8"/>
</dbReference>
<dbReference type="AlphaFoldDB" id="A0AAV3RAZ8"/>
<proteinExistence type="predicted"/>